<dbReference type="Gene3D" id="1.20.120.550">
    <property type="entry name" value="Membrane associated eicosanoid/glutathione metabolism-like domain"/>
    <property type="match status" value="1"/>
</dbReference>
<evidence type="ECO:0000256" key="5">
    <source>
        <dbReference type="SAM" id="Phobius"/>
    </source>
</evidence>
<sequence>MQGMAVGFILSLLLVVIGFLANPFGISAELSSEQRLGIFAYAISLPVLTLIICVGRLAKHRFFIPEDIDGSGLTSGSEEAKLLQSLLQNTLEQFCIATGVYAMACFLLPAETLSAVLLCSFAFVVGRISFIRGYSKGAPARAVGFTLCFYSSAILWVTTLVASLI</sequence>
<dbReference type="GO" id="GO:0005840">
    <property type="term" value="C:ribosome"/>
    <property type="evidence" value="ECO:0007669"/>
    <property type="project" value="UniProtKB-KW"/>
</dbReference>
<evidence type="ECO:0000313" key="7">
    <source>
        <dbReference type="Proteomes" id="UP000031666"/>
    </source>
</evidence>
<protein>
    <submittedName>
        <fullName evidence="6">Ribosomal protein L11</fullName>
    </submittedName>
</protein>
<dbReference type="InterPro" id="IPR001129">
    <property type="entry name" value="Membr-assoc_MAPEG"/>
</dbReference>
<name>A0A0B8QLY9_9VIBR</name>
<evidence type="ECO:0000256" key="2">
    <source>
        <dbReference type="ARBA" id="ARBA00022692"/>
    </source>
</evidence>
<keyword evidence="6" id="KW-0687">Ribonucleoprotein</keyword>
<keyword evidence="4 5" id="KW-0472">Membrane</keyword>
<dbReference type="InterPro" id="IPR023352">
    <property type="entry name" value="MAPEG-like_dom_sf"/>
</dbReference>
<evidence type="ECO:0000313" key="6">
    <source>
        <dbReference type="EMBL" id="GAM76078.1"/>
    </source>
</evidence>
<organism evidence="6 7">
    <name type="scientific">Vibrio ishigakensis</name>
    <dbReference type="NCBI Taxonomy" id="1481914"/>
    <lineage>
        <taxon>Bacteria</taxon>
        <taxon>Pseudomonadati</taxon>
        <taxon>Pseudomonadota</taxon>
        <taxon>Gammaproteobacteria</taxon>
        <taxon>Vibrionales</taxon>
        <taxon>Vibrionaceae</taxon>
        <taxon>Vibrio</taxon>
    </lineage>
</organism>
<keyword evidence="2 5" id="KW-0812">Transmembrane</keyword>
<comment type="caution">
    <text evidence="6">The sequence shown here is derived from an EMBL/GenBank/DDBJ whole genome shotgun (WGS) entry which is preliminary data.</text>
</comment>
<keyword evidence="3 5" id="KW-1133">Transmembrane helix</keyword>
<accession>A0A0B8QLY9</accession>
<reference evidence="6 7" key="2">
    <citation type="submission" date="2015-01" db="EMBL/GenBank/DDBJ databases">
        <authorList>
            <consortium name="NBRP consortium"/>
            <person name="Sawabe T."/>
            <person name="Meirelles P."/>
            <person name="Feng G."/>
            <person name="Sayaka M."/>
            <person name="Hattori M."/>
            <person name="Ohkuma M."/>
        </authorList>
    </citation>
    <scope>NUCLEOTIDE SEQUENCE [LARGE SCALE GENOMIC DNA]</scope>
    <source>
        <strain evidence="7">JCM 19241</strain>
    </source>
</reference>
<dbReference type="Pfam" id="PF01124">
    <property type="entry name" value="MAPEG"/>
    <property type="match status" value="1"/>
</dbReference>
<reference evidence="6 7" key="1">
    <citation type="submission" date="2015-01" db="EMBL/GenBank/DDBJ databases">
        <title>Vibrio sp. C94 JCM 19241 whole genome shotgun sequence.</title>
        <authorList>
            <person name="Sawabe T."/>
            <person name="Meirelles P."/>
            <person name="Feng G."/>
            <person name="Sayaka M."/>
            <person name="Hattori M."/>
            <person name="Ohkuma M."/>
        </authorList>
    </citation>
    <scope>NUCLEOTIDE SEQUENCE [LARGE SCALE GENOMIC DNA]</scope>
    <source>
        <strain evidence="7">JCM 19241</strain>
    </source>
</reference>
<dbReference type="AlphaFoldDB" id="A0A0B8QLY9"/>
<evidence type="ECO:0000256" key="4">
    <source>
        <dbReference type="ARBA" id="ARBA00023136"/>
    </source>
</evidence>
<dbReference type="EMBL" id="BBSC01000005">
    <property type="protein sequence ID" value="GAM76078.1"/>
    <property type="molecule type" value="Genomic_DNA"/>
</dbReference>
<feature type="transmembrane region" description="Helical" evidence="5">
    <location>
        <begin position="115"/>
        <end position="135"/>
    </location>
</feature>
<gene>
    <name evidence="6" type="ORF">JCM19241_376</name>
</gene>
<evidence type="ECO:0000256" key="3">
    <source>
        <dbReference type="ARBA" id="ARBA00022989"/>
    </source>
</evidence>
<dbReference type="GO" id="GO:0016020">
    <property type="term" value="C:membrane"/>
    <property type="evidence" value="ECO:0007669"/>
    <property type="project" value="UniProtKB-SubCell"/>
</dbReference>
<dbReference type="STRING" id="1481914.JCM19241_376"/>
<comment type="subcellular location">
    <subcellularLocation>
        <location evidence="1">Membrane</location>
    </subcellularLocation>
</comment>
<evidence type="ECO:0000256" key="1">
    <source>
        <dbReference type="ARBA" id="ARBA00004370"/>
    </source>
</evidence>
<feature type="transmembrane region" description="Helical" evidence="5">
    <location>
        <begin position="38"/>
        <end position="58"/>
    </location>
</feature>
<dbReference type="Proteomes" id="UP000031666">
    <property type="component" value="Unassembled WGS sequence"/>
</dbReference>
<proteinExistence type="predicted"/>
<keyword evidence="6" id="KW-0689">Ribosomal protein</keyword>
<feature type="transmembrane region" description="Helical" evidence="5">
    <location>
        <begin position="142"/>
        <end position="164"/>
    </location>
</feature>
<dbReference type="SUPFAM" id="SSF161084">
    <property type="entry name" value="MAPEG domain-like"/>
    <property type="match status" value="1"/>
</dbReference>